<dbReference type="RefSeq" id="WP_083061575.1">
    <property type="nucleotide sequence ID" value="NZ_JACKVM010000014.1"/>
</dbReference>
<reference evidence="1 2" key="1">
    <citation type="submission" date="2017-02" db="EMBL/GenBank/DDBJ databases">
        <title>The new phylogeny of genus Mycobacterium.</title>
        <authorList>
            <person name="Tortoli E."/>
            <person name="Trovato A."/>
            <person name="Cirillo D.M."/>
        </authorList>
    </citation>
    <scope>NUCLEOTIDE SEQUENCE [LARGE SCALE GENOMIC DNA]</scope>
    <source>
        <strain evidence="1 2">DSM 45578</strain>
    </source>
</reference>
<gene>
    <name evidence="1" type="ORF">BST17_24885</name>
</gene>
<organism evidence="1 2">
    <name type="scientific">Mycolicibacterium bacteremicum</name>
    <name type="common">Mycobacterium bacteremicum</name>
    <dbReference type="NCBI Taxonomy" id="564198"/>
    <lineage>
        <taxon>Bacteria</taxon>
        <taxon>Bacillati</taxon>
        <taxon>Actinomycetota</taxon>
        <taxon>Actinomycetes</taxon>
        <taxon>Mycobacteriales</taxon>
        <taxon>Mycobacteriaceae</taxon>
        <taxon>Mycolicibacterium</taxon>
    </lineage>
</organism>
<name>A0A1W9YQ78_MYCBA</name>
<protein>
    <submittedName>
        <fullName evidence="1">Uncharacterized protein</fullName>
    </submittedName>
</protein>
<dbReference type="EMBL" id="MVHJ01000033">
    <property type="protein sequence ID" value="ORA02149.1"/>
    <property type="molecule type" value="Genomic_DNA"/>
</dbReference>
<accession>A0A1W9YQ78</accession>
<evidence type="ECO:0000313" key="1">
    <source>
        <dbReference type="EMBL" id="ORA02149.1"/>
    </source>
</evidence>
<dbReference type="STRING" id="564198.BST17_24885"/>
<dbReference type="Proteomes" id="UP000192366">
    <property type="component" value="Unassembled WGS sequence"/>
</dbReference>
<evidence type="ECO:0000313" key="2">
    <source>
        <dbReference type="Proteomes" id="UP000192366"/>
    </source>
</evidence>
<dbReference type="AlphaFoldDB" id="A0A1W9YQ78"/>
<sequence length="108" mass="12395">MTELDSPRVDTDFTPDIHWGRRPGVVRPQPRWWEKQWLTLPWFHPSRVVVDASDEHDFTNALVELQGMALDLEAGLLSGHRPSSPPFVGEEMGPNPPFETFQDFWNAA</sequence>
<comment type="caution">
    <text evidence="1">The sequence shown here is derived from an EMBL/GenBank/DDBJ whole genome shotgun (WGS) entry which is preliminary data.</text>
</comment>
<keyword evidence="2" id="KW-1185">Reference proteome</keyword>
<proteinExistence type="predicted"/>